<accession>A0ABQ5XT64</accession>
<evidence type="ECO:0000313" key="5">
    <source>
        <dbReference type="EMBL" id="GLQ94897.1"/>
    </source>
</evidence>
<evidence type="ECO:0000259" key="4">
    <source>
        <dbReference type="PROSITE" id="PS50930"/>
    </source>
</evidence>
<name>A0ABQ5XT64_9GAMM</name>
<dbReference type="InterPro" id="IPR046947">
    <property type="entry name" value="LytR-like"/>
</dbReference>
<evidence type="ECO:0000256" key="2">
    <source>
        <dbReference type="PROSITE-ProRule" id="PRU00169"/>
    </source>
</evidence>
<dbReference type="SUPFAM" id="SSF52172">
    <property type="entry name" value="CheY-like"/>
    <property type="match status" value="1"/>
</dbReference>
<dbReference type="GO" id="GO:0003677">
    <property type="term" value="F:DNA binding"/>
    <property type="evidence" value="ECO:0007669"/>
    <property type="project" value="UniProtKB-KW"/>
</dbReference>
<keyword evidence="6" id="KW-1185">Reference proteome</keyword>
<evidence type="ECO:0000313" key="6">
    <source>
        <dbReference type="Proteomes" id="UP001156670"/>
    </source>
</evidence>
<dbReference type="EMBL" id="BSOB01000050">
    <property type="protein sequence ID" value="GLQ94897.1"/>
    <property type="molecule type" value="Genomic_DNA"/>
</dbReference>
<evidence type="ECO:0000256" key="1">
    <source>
        <dbReference type="ARBA" id="ARBA00023012"/>
    </source>
</evidence>
<dbReference type="SMART" id="SM00448">
    <property type="entry name" value="REC"/>
    <property type="match status" value="1"/>
</dbReference>
<protein>
    <submittedName>
        <fullName evidence="5">DNA-binding response regulator</fullName>
    </submittedName>
</protein>
<dbReference type="InterPro" id="IPR007492">
    <property type="entry name" value="LytTR_DNA-bd_dom"/>
</dbReference>
<evidence type="ECO:0000259" key="3">
    <source>
        <dbReference type="PROSITE" id="PS50110"/>
    </source>
</evidence>
<dbReference type="Pfam" id="PF04397">
    <property type="entry name" value="LytTR"/>
    <property type="match status" value="1"/>
</dbReference>
<dbReference type="SMART" id="SM00850">
    <property type="entry name" value="LytTR"/>
    <property type="match status" value="1"/>
</dbReference>
<organism evidence="5 6">
    <name type="scientific">Dyella acidisoli</name>
    <dbReference type="NCBI Taxonomy" id="1867834"/>
    <lineage>
        <taxon>Bacteria</taxon>
        <taxon>Pseudomonadati</taxon>
        <taxon>Pseudomonadota</taxon>
        <taxon>Gammaproteobacteria</taxon>
        <taxon>Lysobacterales</taxon>
        <taxon>Rhodanobacteraceae</taxon>
        <taxon>Dyella</taxon>
    </lineage>
</organism>
<keyword evidence="1" id="KW-0902">Two-component regulatory system</keyword>
<dbReference type="PANTHER" id="PTHR37299">
    <property type="entry name" value="TRANSCRIPTIONAL REGULATOR-RELATED"/>
    <property type="match status" value="1"/>
</dbReference>
<feature type="domain" description="HTH LytTR-type" evidence="4">
    <location>
        <begin position="149"/>
        <end position="251"/>
    </location>
</feature>
<dbReference type="InterPro" id="IPR001789">
    <property type="entry name" value="Sig_transdc_resp-reg_receiver"/>
</dbReference>
<sequence>MTIRGLIAEDEAPQREDLCTKLRAYWPELQLVAACENGSEALEAVSQCRPQVAFLDIRMPGASGLDVACAVAETGGLVVFTTAYDEYAIQAFEAGAIDYLLKPIQDTRLQQSVARLRQRLAEPAGDLVARLQQLSQNLEMTRSTQIRWITASVGDSVRMFDIDEVIYFQAHEKYVRVMTGSGEVAIRTPLKELIAGLDPDTFWQVQRGIVVRVSAIERLRKNELGKFELVLKQRKEVLPVGSSYAQRFRGM</sequence>
<dbReference type="RefSeq" id="WP_284322581.1">
    <property type="nucleotide sequence ID" value="NZ_BSOB01000050.1"/>
</dbReference>
<dbReference type="Proteomes" id="UP001156670">
    <property type="component" value="Unassembled WGS sequence"/>
</dbReference>
<gene>
    <name evidence="5" type="primary">algR_2</name>
    <name evidence="5" type="ORF">GCM10007901_38500</name>
</gene>
<dbReference type="Pfam" id="PF00072">
    <property type="entry name" value="Response_reg"/>
    <property type="match status" value="1"/>
</dbReference>
<feature type="domain" description="Response regulatory" evidence="3">
    <location>
        <begin position="4"/>
        <end position="117"/>
    </location>
</feature>
<keyword evidence="2" id="KW-0597">Phosphoprotein</keyword>
<reference evidence="6" key="1">
    <citation type="journal article" date="2019" name="Int. J. Syst. Evol. Microbiol.">
        <title>The Global Catalogue of Microorganisms (GCM) 10K type strain sequencing project: providing services to taxonomists for standard genome sequencing and annotation.</title>
        <authorList>
            <consortium name="The Broad Institute Genomics Platform"/>
            <consortium name="The Broad Institute Genome Sequencing Center for Infectious Disease"/>
            <person name="Wu L."/>
            <person name="Ma J."/>
        </authorList>
    </citation>
    <scope>NUCLEOTIDE SEQUENCE [LARGE SCALE GENOMIC DNA]</scope>
    <source>
        <strain evidence="6">NBRC 111980</strain>
    </source>
</reference>
<dbReference type="Gene3D" id="3.40.50.2300">
    <property type="match status" value="1"/>
</dbReference>
<proteinExistence type="predicted"/>
<dbReference type="PROSITE" id="PS50930">
    <property type="entry name" value="HTH_LYTTR"/>
    <property type="match status" value="1"/>
</dbReference>
<comment type="caution">
    <text evidence="5">The sequence shown here is derived from an EMBL/GenBank/DDBJ whole genome shotgun (WGS) entry which is preliminary data.</text>
</comment>
<dbReference type="Gene3D" id="2.40.50.1020">
    <property type="entry name" value="LytTr DNA-binding domain"/>
    <property type="match status" value="1"/>
</dbReference>
<feature type="modified residue" description="4-aspartylphosphate" evidence="2">
    <location>
        <position position="56"/>
    </location>
</feature>
<keyword evidence="5" id="KW-0238">DNA-binding</keyword>
<dbReference type="PANTHER" id="PTHR37299:SF1">
    <property type="entry name" value="STAGE 0 SPORULATION PROTEIN A HOMOLOG"/>
    <property type="match status" value="1"/>
</dbReference>
<dbReference type="InterPro" id="IPR011006">
    <property type="entry name" value="CheY-like_superfamily"/>
</dbReference>
<dbReference type="PROSITE" id="PS50110">
    <property type="entry name" value="RESPONSE_REGULATORY"/>
    <property type="match status" value="1"/>
</dbReference>